<organism evidence="15">
    <name type="scientific">Anopheles marajoara</name>
    <dbReference type="NCBI Taxonomy" id="58244"/>
    <lineage>
        <taxon>Eukaryota</taxon>
        <taxon>Metazoa</taxon>
        <taxon>Ecdysozoa</taxon>
        <taxon>Arthropoda</taxon>
        <taxon>Hexapoda</taxon>
        <taxon>Insecta</taxon>
        <taxon>Pterygota</taxon>
        <taxon>Neoptera</taxon>
        <taxon>Endopterygota</taxon>
        <taxon>Diptera</taxon>
        <taxon>Nematocera</taxon>
        <taxon>Culicoidea</taxon>
        <taxon>Culicidae</taxon>
        <taxon>Anophelinae</taxon>
        <taxon>Anopheles</taxon>
    </lineage>
</organism>
<feature type="domain" description="Phosphomannose isomerase type I catalytic" evidence="13">
    <location>
        <begin position="5"/>
        <end position="141"/>
    </location>
</feature>
<proteinExistence type="inferred from homology"/>
<accession>A0A2M4BNZ9</accession>
<dbReference type="Pfam" id="PF20512">
    <property type="entry name" value="PMI_typeI_hel"/>
    <property type="match status" value="1"/>
</dbReference>
<dbReference type="PIRSF" id="PIRSF001480">
    <property type="entry name" value="Mannose-6-phosphate_isomerase"/>
    <property type="match status" value="1"/>
</dbReference>
<dbReference type="InterPro" id="IPR046457">
    <property type="entry name" value="PMI_typeI_cat"/>
</dbReference>
<comment type="similarity">
    <text evidence="3">Belongs to the mannose-6-phosphate isomerase type 1 family.</text>
</comment>
<comment type="cofactor">
    <cofactor evidence="11">
        <name>Zn(2+)</name>
        <dbReference type="ChEBI" id="CHEBI:29105"/>
    </cofactor>
    <text evidence="11">Binds 1 zinc ion per subunit.</text>
</comment>
<dbReference type="CDD" id="cd07011">
    <property type="entry name" value="cupin_PMI_type_I_N"/>
    <property type="match status" value="1"/>
</dbReference>
<dbReference type="InterPro" id="IPR001250">
    <property type="entry name" value="Man6P_Isoase-1"/>
</dbReference>
<comment type="pathway">
    <text evidence="2 12">Nucleotide-sugar biosynthesis; GDP-alpha-D-mannose biosynthesis; alpha-D-mannose 1-phosphate from D-fructose 6-phosphate: step 1/2.</text>
</comment>
<keyword evidence="6 11" id="KW-0862">Zinc</keyword>
<evidence type="ECO:0000256" key="6">
    <source>
        <dbReference type="ARBA" id="ARBA00022833"/>
    </source>
</evidence>
<name>A0A2M4BNZ9_9DIPT</name>
<dbReference type="Gene3D" id="2.60.120.10">
    <property type="entry name" value="Jelly Rolls"/>
    <property type="match status" value="2"/>
</dbReference>
<sequence>MEIVGAVQCYEWGKLGDSSLVAQLARANDSALTVEPNRPYAELWMGDHVNGPATIKASGQSLAENIRADPVGTIGSETAASLPFLLKVLSIRKALSIQVHPDKPEAEKLHQQFPDVYKDPNHKPELAIALTDFQALCGFRPYPEILRLIEEWTPLQTLLGTETVARFRANPDRQAVQGAYEKLMRSEPEALNRCIDAIAAQMRSVTTEAHGELAELFLRLATDFGHDVGLLSIFFLNVLRLKPGEAIYLAANVPHAYLEGDCVECMACSDNVVRAGLTPKFKDVETLLRLVSYECGPPAAMLASPRLLREDTQPYTRTFVPPVPDFAVSEIRLPVNSATGRQYTLDNPLTGSILLVAGSRKASLTTADGQPLADLRFGTVLYLPSNAGRTLHLQLTDTDNDEPFLVFQAMANGFAINSPDAAKDS</sequence>
<feature type="binding site" evidence="11">
    <location>
        <position position="98"/>
    </location>
    <ligand>
        <name>Zn(2+)</name>
        <dbReference type="ChEBI" id="CHEBI:29105"/>
    </ligand>
</feature>
<dbReference type="InterPro" id="IPR011051">
    <property type="entry name" value="RmlC_Cupin_sf"/>
</dbReference>
<evidence type="ECO:0000256" key="5">
    <source>
        <dbReference type="ARBA" id="ARBA00022723"/>
    </source>
</evidence>
<dbReference type="EC" id="5.3.1.8" evidence="4"/>
<dbReference type="AlphaFoldDB" id="A0A2M4BNZ9"/>
<dbReference type="InterPro" id="IPR016305">
    <property type="entry name" value="Mannose-6-P_Isomerase"/>
</dbReference>
<dbReference type="GO" id="GO:0005975">
    <property type="term" value="P:carbohydrate metabolic process"/>
    <property type="evidence" value="ECO:0007669"/>
    <property type="project" value="InterPro"/>
</dbReference>
<dbReference type="EMBL" id="GGFJ01005634">
    <property type="protein sequence ID" value="MBW54775.1"/>
    <property type="molecule type" value="Transcribed_RNA"/>
</dbReference>
<dbReference type="PANTHER" id="PTHR10309">
    <property type="entry name" value="MANNOSE-6-PHOSPHATE ISOMERASE"/>
    <property type="match status" value="1"/>
</dbReference>
<dbReference type="UniPathway" id="UPA00126">
    <property type="reaction ID" value="UER00423"/>
</dbReference>
<evidence type="ECO:0000256" key="8">
    <source>
        <dbReference type="ARBA" id="ARBA00029741"/>
    </source>
</evidence>
<comment type="catalytic activity">
    <reaction evidence="1">
        <text>D-mannose 6-phosphate = D-fructose 6-phosphate</text>
        <dbReference type="Rhea" id="RHEA:12356"/>
        <dbReference type="ChEBI" id="CHEBI:58735"/>
        <dbReference type="ChEBI" id="CHEBI:61527"/>
        <dbReference type="EC" id="5.3.1.8"/>
    </reaction>
</comment>
<protein>
    <recommendedName>
        <fullName evidence="4">mannose-6-phosphate isomerase</fullName>
        <ecNumber evidence="4">5.3.1.8</ecNumber>
    </recommendedName>
    <alternativeName>
        <fullName evidence="8">Phosphohexomutase</fullName>
    </alternativeName>
    <alternativeName>
        <fullName evidence="9">Phosphomannose isomerase</fullName>
    </alternativeName>
</protein>
<dbReference type="PANTHER" id="PTHR10309:SF0">
    <property type="entry name" value="MANNOSE-6-PHOSPHATE ISOMERASE"/>
    <property type="match status" value="1"/>
</dbReference>
<evidence type="ECO:0000256" key="11">
    <source>
        <dbReference type="PIRSR" id="PIRSR001480-2"/>
    </source>
</evidence>
<dbReference type="PRINTS" id="PR00714">
    <property type="entry name" value="MAN6PISMRASE"/>
</dbReference>
<dbReference type="InterPro" id="IPR014710">
    <property type="entry name" value="RmlC-like_jellyroll"/>
</dbReference>
<evidence type="ECO:0000259" key="14">
    <source>
        <dbReference type="Pfam" id="PF20512"/>
    </source>
</evidence>
<dbReference type="GO" id="GO:0008270">
    <property type="term" value="F:zinc ion binding"/>
    <property type="evidence" value="ECO:0007669"/>
    <property type="project" value="InterPro"/>
</dbReference>
<reference evidence="15" key="1">
    <citation type="submission" date="2018-01" db="EMBL/GenBank/DDBJ databases">
        <title>An insight into the sialome of Amazonian anophelines.</title>
        <authorList>
            <person name="Ribeiro J.M."/>
            <person name="Scarpassa V."/>
            <person name="Calvo E."/>
        </authorList>
    </citation>
    <scope>NUCLEOTIDE SEQUENCE</scope>
    <source>
        <tissue evidence="15">Salivary glands</tissue>
    </source>
</reference>
<evidence type="ECO:0000259" key="13">
    <source>
        <dbReference type="Pfam" id="PF20511"/>
    </source>
</evidence>
<evidence type="ECO:0000256" key="7">
    <source>
        <dbReference type="ARBA" id="ARBA00023235"/>
    </source>
</evidence>
<dbReference type="GO" id="GO:0004476">
    <property type="term" value="F:mannose-6-phosphate isomerase activity"/>
    <property type="evidence" value="ECO:0007669"/>
    <property type="project" value="UniProtKB-EC"/>
</dbReference>
<feature type="binding site" evidence="11">
    <location>
        <position position="125"/>
    </location>
    <ligand>
        <name>Zn(2+)</name>
        <dbReference type="ChEBI" id="CHEBI:29105"/>
    </ligand>
</feature>
<dbReference type="NCBIfam" id="TIGR00218">
    <property type="entry name" value="manA"/>
    <property type="match status" value="1"/>
</dbReference>
<dbReference type="GO" id="GO:0009298">
    <property type="term" value="P:GDP-mannose biosynthetic process"/>
    <property type="evidence" value="ECO:0007669"/>
    <property type="project" value="UniProtKB-UniPathway"/>
</dbReference>
<evidence type="ECO:0000256" key="12">
    <source>
        <dbReference type="RuleBase" id="RU004248"/>
    </source>
</evidence>
<feature type="binding site" evidence="11">
    <location>
        <position position="100"/>
    </location>
    <ligand>
        <name>Zn(2+)</name>
        <dbReference type="ChEBI" id="CHEBI:29105"/>
    </ligand>
</feature>
<evidence type="ECO:0000256" key="10">
    <source>
        <dbReference type="PIRSR" id="PIRSR001480-1"/>
    </source>
</evidence>
<feature type="active site" evidence="10">
    <location>
        <position position="274"/>
    </location>
</feature>
<evidence type="ECO:0000256" key="3">
    <source>
        <dbReference type="ARBA" id="ARBA00010772"/>
    </source>
</evidence>
<evidence type="ECO:0000256" key="4">
    <source>
        <dbReference type="ARBA" id="ARBA00011956"/>
    </source>
</evidence>
<keyword evidence="7 15" id="KW-0413">Isomerase</keyword>
<feature type="domain" description="Phosphomannose isomerase type I helical insertion" evidence="14">
    <location>
        <begin position="172"/>
        <end position="236"/>
    </location>
</feature>
<evidence type="ECO:0000256" key="9">
    <source>
        <dbReference type="ARBA" id="ARBA00030762"/>
    </source>
</evidence>
<dbReference type="Gene3D" id="1.10.441.10">
    <property type="entry name" value="Phosphomannose Isomerase, domain 2"/>
    <property type="match status" value="1"/>
</dbReference>
<keyword evidence="5 11" id="KW-0479">Metal-binding</keyword>
<dbReference type="GO" id="GO:0005829">
    <property type="term" value="C:cytosol"/>
    <property type="evidence" value="ECO:0007669"/>
    <property type="project" value="TreeGrafter"/>
</dbReference>
<evidence type="ECO:0000313" key="15">
    <source>
        <dbReference type="EMBL" id="MBW54775.1"/>
    </source>
</evidence>
<dbReference type="InterPro" id="IPR018050">
    <property type="entry name" value="Pmannose_isomerase-type1_CS"/>
</dbReference>
<evidence type="ECO:0000256" key="2">
    <source>
        <dbReference type="ARBA" id="ARBA00004666"/>
    </source>
</evidence>
<dbReference type="PROSITE" id="PS00965">
    <property type="entry name" value="PMI_I_1"/>
    <property type="match status" value="1"/>
</dbReference>
<dbReference type="SUPFAM" id="SSF51182">
    <property type="entry name" value="RmlC-like cupins"/>
    <property type="match status" value="1"/>
</dbReference>
<evidence type="ECO:0000256" key="1">
    <source>
        <dbReference type="ARBA" id="ARBA00000757"/>
    </source>
</evidence>
<dbReference type="InterPro" id="IPR046458">
    <property type="entry name" value="PMI_typeI_hel"/>
</dbReference>
<feature type="binding site" evidence="11">
    <location>
        <position position="255"/>
    </location>
    <ligand>
        <name>Zn(2+)</name>
        <dbReference type="ChEBI" id="CHEBI:29105"/>
    </ligand>
</feature>
<dbReference type="Pfam" id="PF20511">
    <property type="entry name" value="PMI_typeI_cat"/>
    <property type="match status" value="1"/>
</dbReference>
<dbReference type="PROSITE" id="PS00966">
    <property type="entry name" value="PMI_I_2"/>
    <property type="match status" value="1"/>
</dbReference>